<proteinExistence type="predicted"/>
<reference evidence="2 3" key="1">
    <citation type="submission" date="2014-12" db="EMBL/GenBank/DDBJ databases">
        <title>16Stimator: statistical estimation of ribosomal gene copy numbers from draft genome assemblies.</title>
        <authorList>
            <person name="Perisin M.A."/>
            <person name="Vetter M."/>
            <person name="Gilbert J.A."/>
            <person name="Bergelson J."/>
        </authorList>
    </citation>
    <scope>NUCLEOTIDE SEQUENCE [LARGE SCALE GENOMIC DNA]</scope>
    <source>
        <strain evidence="2 3">MEJ086</strain>
    </source>
</reference>
<dbReference type="Proteomes" id="UP000032068">
    <property type="component" value="Unassembled WGS sequence"/>
</dbReference>
<sequence length="128" mass="13787">MSRLLFSLFLALPLPALAQVLPSHTTMGDGYAVLIISRERLEVASPCEFGVYLQDQLAARLFQGQSVSFNLPPGDVSVRLGMIGTESCQAGITPLDSQRLNLTAGEIRRYRIGLSPSGPYLTPAPPSQ</sequence>
<comment type="caution">
    <text evidence="2">The sequence shown here is derived from an EMBL/GenBank/DDBJ whole genome shotgun (WGS) entry which is preliminary data.</text>
</comment>
<dbReference type="RefSeq" id="WP_042553019.1">
    <property type="nucleotide sequence ID" value="NZ_JXQW01000013.1"/>
</dbReference>
<protein>
    <recommendedName>
        <fullName evidence="4">3-isopropylmalate dehydratase</fullName>
    </recommendedName>
</protein>
<accession>A0A0D0L0T8</accession>
<evidence type="ECO:0008006" key="4">
    <source>
        <dbReference type="Google" id="ProtNLM"/>
    </source>
</evidence>
<keyword evidence="1" id="KW-0732">Signal</keyword>
<organism evidence="2 3">
    <name type="scientific">Pseudomonas fulva</name>
    <dbReference type="NCBI Taxonomy" id="47880"/>
    <lineage>
        <taxon>Bacteria</taxon>
        <taxon>Pseudomonadati</taxon>
        <taxon>Pseudomonadota</taxon>
        <taxon>Gammaproteobacteria</taxon>
        <taxon>Pseudomonadales</taxon>
        <taxon>Pseudomonadaceae</taxon>
        <taxon>Pseudomonas</taxon>
    </lineage>
</organism>
<dbReference type="AlphaFoldDB" id="A0A0D0L0T8"/>
<feature type="signal peptide" evidence="1">
    <location>
        <begin position="1"/>
        <end position="18"/>
    </location>
</feature>
<evidence type="ECO:0000256" key="1">
    <source>
        <dbReference type="SAM" id="SignalP"/>
    </source>
</evidence>
<gene>
    <name evidence="2" type="ORF">RU08_06685</name>
</gene>
<feature type="chain" id="PRO_5002232391" description="3-isopropylmalate dehydratase" evidence="1">
    <location>
        <begin position="19"/>
        <end position="128"/>
    </location>
</feature>
<name>A0A0D0L0T8_9PSED</name>
<evidence type="ECO:0000313" key="3">
    <source>
        <dbReference type="Proteomes" id="UP000032068"/>
    </source>
</evidence>
<dbReference type="EMBL" id="JXQW01000013">
    <property type="protein sequence ID" value="KIQ03316.1"/>
    <property type="molecule type" value="Genomic_DNA"/>
</dbReference>
<dbReference type="OrthoDB" id="7022244at2"/>
<evidence type="ECO:0000313" key="2">
    <source>
        <dbReference type="EMBL" id="KIQ03316.1"/>
    </source>
</evidence>